<evidence type="ECO:0000313" key="2">
    <source>
        <dbReference type="Proteomes" id="UP001549055"/>
    </source>
</evidence>
<dbReference type="Proteomes" id="UP001549055">
    <property type="component" value="Unassembled WGS sequence"/>
</dbReference>
<reference evidence="1 2" key="1">
    <citation type="submission" date="2024-06" db="EMBL/GenBank/DDBJ databases">
        <title>Genomic Encyclopedia of Type Strains, Phase IV (KMG-IV): sequencing the most valuable type-strain genomes for metagenomic binning, comparative biology and taxonomic classification.</title>
        <authorList>
            <person name="Goeker M."/>
        </authorList>
    </citation>
    <scope>NUCLEOTIDE SEQUENCE [LARGE SCALE GENOMIC DNA]</scope>
    <source>
        <strain evidence="1 2">DSM 15349</strain>
    </source>
</reference>
<dbReference type="SUPFAM" id="SSF51412">
    <property type="entry name" value="Inosine monophosphate dehydrogenase (IMPDH)"/>
    <property type="match status" value="1"/>
</dbReference>
<proteinExistence type="predicted"/>
<organism evidence="1 2">
    <name type="scientific">Streptococcus gallinaceus</name>
    <dbReference type="NCBI Taxonomy" id="165758"/>
    <lineage>
        <taxon>Bacteria</taxon>
        <taxon>Bacillati</taxon>
        <taxon>Bacillota</taxon>
        <taxon>Bacilli</taxon>
        <taxon>Lactobacillales</taxon>
        <taxon>Streptococcaceae</taxon>
        <taxon>Streptococcus</taxon>
    </lineage>
</organism>
<accession>A0ABV2JKU1</accession>
<dbReference type="Gene3D" id="3.20.20.70">
    <property type="entry name" value="Aldolase class I"/>
    <property type="match status" value="1"/>
</dbReference>
<keyword evidence="2" id="KW-1185">Reference proteome</keyword>
<dbReference type="RefSeq" id="WP_354280166.1">
    <property type="nucleotide sequence ID" value="NZ_JBEPMK010000002.1"/>
</dbReference>
<dbReference type="InterPro" id="IPR013785">
    <property type="entry name" value="Aldolase_TIM"/>
</dbReference>
<name>A0ABV2JKU1_9STRE</name>
<comment type="caution">
    <text evidence="1">The sequence shown here is derived from an EMBL/GenBank/DDBJ whole genome shotgun (WGS) entry which is preliminary data.</text>
</comment>
<gene>
    <name evidence="1" type="ORF">ABID27_000607</name>
</gene>
<evidence type="ECO:0000313" key="1">
    <source>
        <dbReference type="EMBL" id="MET3643985.1"/>
    </source>
</evidence>
<sequence>MKIPSVMSDLRKEIVTVPEVIQEVTGISIYGRLIKSILFTTDVAIIANHNADAILAVYPFTPNPAILKSIMQVSSVPVLAGVGGGLTTGLRAANMSLFSESEGVFSVVVNGPTKAGTIAEIDALIDVPIIYTVVSADADIQSRLAAGVDIVNVSCGPETASVVQKLRQEFPDLPIIATGGPTDESIKEVIEAGANAISVTAPSNAEIFKKKMAKYRNPHKD</sequence>
<protein>
    <submittedName>
        <fullName evidence="1">2-keto-3-deoxy-6-phosphogluconate aldolase</fullName>
    </submittedName>
</protein>
<dbReference type="EMBL" id="JBEPMK010000002">
    <property type="protein sequence ID" value="MET3643985.1"/>
    <property type="molecule type" value="Genomic_DNA"/>
</dbReference>